<feature type="region of interest" description="Disordered" evidence="3">
    <location>
        <begin position="51"/>
        <end position="70"/>
    </location>
</feature>
<proteinExistence type="inferred from homology"/>
<reference evidence="5 6" key="1">
    <citation type="journal article" date="2016" name="Nat. Commun.">
        <title>Thousands of microbial genomes shed light on interconnected biogeochemical processes in an aquifer system.</title>
        <authorList>
            <person name="Anantharaman K."/>
            <person name="Brown C.T."/>
            <person name="Hug L.A."/>
            <person name="Sharon I."/>
            <person name="Castelle C.J."/>
            <person name="Probst A.J."/>
            <person name="Thomas B.C."/>
            <person name="Singh A."/>
            <person name="Wilkins M.J."/>
            <person name="Karaoz U."/>
            <person name="Brodie E.L."/>
            <person name="Williams K.H."/>
            <person name="Hubbard S.S."/>
            <person name="Banfield J.F."/>
        </authorList>
    </citation>
    <scope>NUCLEOTIDE SEQUENCE [LARGE SCALE GENOMIC DNA]</scope>
</reference>
<dbReference type="Proteomes" id="UP000176326">
    <property type="component" value="Unassembled WGS sequence"/>
</dbReference>
<dbReference type="EMBL" id="MHMN01000058">
    <property type="protein sequence ID" value="OGZ26623.1"/>
    <property type="molecule type" value="Genomic_DNA"/>
</dbReference>
<dbReference type="PANTHER" id="PTHR11527">
    <property type="entry name" value="HEAT-SHOCK PROTEIN 20 FAMILY MEMBER"/>
    <property type="match status" value="1"/>
</dbReference>
<dbReference type="Pfam" id="PF00011">
    <property type="entry name" value="HSP20"/>
    <property type="match status" value="1"/>
</dbReference>
<accession>A0A1G2ELG3</accession>
<comment type="caution">
    <text evidence="5">The sequence shown here is derived from an EMBL/GenBank/DDBJ whole genome shotgun (WGS) entry which is preliminary data.</text>
</comment>
<evidence type="ECO:0000313" key="6">
    <source>
        <dbReference type="Proteomes" id="UP000176326"/>
    </source>
</evidence>
<sequence>MSDFLEKIKKGMNIPEENIDKEISLEDSAFKDISSPDEEPEIALTASKKEGALKVKKAKKSPAPKKEEKPSLFEAEGELTADVFETEKNIVIQSAVAGVDSDELDIIIEKDMVSISGRRERQFEENVENYYSKECWWGKFSKEIILPCEVDASKAEAVMKNGILTITIPKISREKNKKLNIKEIE</sequence>
<comment type="similarity">
    <text evidence="1 2">Belongs to the small heat shock protein (HSP20) family.</text>
</comment>
<evidence type="ECO:0000313" key="5">
    <source>
        <dbReference type="EMBL" id="OGZ26623.1"/>
    </source>
</evidence>
<dbReference type="InterPro" id="IPR002068">
    <property type="entry name" value="A-crystallin/Hsp20_dom"/>
</dbReference>
<gene>
    <name evidence="5" type="ORF">A2427_04685</name>
</gene>
<dbReference type="InterPro" id="IPR008978">
    <property type="entry name" value="HSP20-like_chaperone"/>
</dbReference>
<dbReference type="Gene3D" id="2.60.40.790">
    <property type="match status" value="1"/>
</dbReference>
<feature type="compositionally biased region" description="Basic residues" evidence="3">
    <location>
        <begin position="54"/>
        <end position="63"/>
    </location>
</feature>
<evidence type="ECO:0000256" key="1">
    <source>
        <dbReference type="PROSITE-ProRule" id="PRU00285"/>
    </source>
</evidence>
<dbReference type="InterPro" id="IPR031107">
    <property type="entry name" value="Small_HSP"/>
</dbReference>
<dbReference type="CDD" id="cd06464">
    <property type="entry name" value="ACD_sHsps-like"/>
    <property type="match status" value="1"/>
</dbReference>
<evidence type="ECO:0000256" key="2">
    <source>
        <dbReference type="RuleBase" id="RU003616"/>
    </source>
</evidence>
<evidence type="ECO:0000259" key="4">
    <source>
        <dbReference type="PROSITE" id="PS01031"/>
    </source>
</evidence>
<dbReference type="AlphaFoldDB" id="A0A1G2ELG3"/>
<name>A0A1G2ELG3_9BACT</name>
<dbReference type="SUPFAM" id="SSF49764">
    <property type="entry name" value="HSP20-like chaperones"/>
    <property type="match status" value="1"/>
</dbReference>
<dbReference type="PROSITE" id="PS01031">
    <property type="entry name" value="SHSP"/>
    <property type="match status" value="1"/>
</dbReference>
<feature type="domain" description="SHSP" evidence="4">
    <location>
        <begin position="72"/>
        <end position="185"/>
    </location>
</feature>
<protein>
    <recommendedName>
        <fullName evidence="4">SHSP domain-containing protein</fullName>
    </recommendedName>
</protein>
<organism evidence="5 6">
    <name type="scientific">Candidatus Nealsonbacteria bacterium RIFOXYC1_FULL_40_7</name>
    <dbReference type="NCBI Taxonomy" id="1801678"/>
    <lineage>
        <taxon>Bacteria</taxon>
        <taxon>Candidatus Nealsoniibacteriota</taxon>
    </lineage>
</organism>
<evidence type="ECO:0000256" key="3">
    <source>
        <dbReference type="SAM" id="MobiDB-lite"/>
    </source>
</evidence>